<keyword evidence="6" id="KW-1015">Disulfide bond</keyword>
<keyword evidence="3 7" id="KW-0732">Signal</keyword>
<dbReference type="SUPFAM" id="SSF54001">
    <property type="entry name" value="Cysteine proteinases"/>
    <property type="match status" value="1"/>
</dbReference>
<evidence type="ECO:0008006" key="12">
    <source>
        <dbReference type="Google" id="ProtNLM"/>
    </source>
</evidence>
<dbReference type="SMART" id="SM00645">
    <property type="entry name" value="Pept_C1"/>
    <property type="match status" value="1"/>
</dbReference>
<dbReference type="InterPro" id="IPR038765">
    <property type="entry name" value="Papain-like_cys_pep_sf"/>
</dbReference>
<dbReference type="SMART" id="SM00848">
    <property type="entry name" value="Inhibitor_I29"/>
    <property type="match status" value="1"/>
</dbReference>
<sequence length="379" mass="41455">MGSAKSAMLILLLAMVIASCATAMDMSVFSYDENHHVTAGPGQSVTAGPGRRQSVFDAEAGLIFESWMVKHGKVYDSVAEKERRLTIFEDNLRFITNRNAENLGYRLGLNRFADLSLHEYGQVCHGADPRPPSNHVFMTSSNRYRTCAGDVLPKTVDWRKEGALTDVKDQGHCRSCWAFSTVGAVEGLNKIVTGELVTLSEQDLINCNKENNGCGGGKVETAYEFIINNGGLTTDNDYPYKAVNGVCDGHLKENTKNVMIDGYENLPANNELALTKAVAHQPVTAVIDSSSREFQLYESGIFDGTCGTNLNHGVVVVGYGTENGRDYWIVRNSWGNTWGEAGYMKMARNIVNPRGLCGIAMRASYPLKNSSSTYKSSIV</sequence>
<dbReference type="InterPro" id="IPR039417">
    <property type="entry name" value="Peptidase_C1A_papain-like"/>
</dbReference>
<dbReference type="FunFam" id="3.90.70.10:FF:000067">
    <property type="entry name" value="Senescence-specific cysteine protease"/>
    <property type="match status" value="1"/>
</dbReference>
<dbReference type="InterPro" id="IPR013201">
    <property type="entry name" value="Prot_inhib_I29"/>
</dbReference>
<keyword evidence="11" id="KW-1185">Reference proteome</keyword>
<gene>
    <name evidence="10" type="ordered locus">AALP_Aa6g174500</name>
</gene>
<evidence type="ECO:0000256" key="6">
    <source>
        <dbReference type="ARBA" id="ARBA00023157"/>
    </source>
</evidence>
<evidence type="ECO:0000256" key="4">
    <source>
        <dbReference type="ARBA" id="ARBA00022801"/>
    </source>
</evidence>
<reference evidence="11" key="1">
    <citation type="journal article" date="2015" name="Nat. Plants">
        <title>Genome expansion of Arabis alpina linked with retrotransposition and reduced symmetric DNA methylation.</title>
        <authorList>
            <person name="Willing E.M."/>
            <person name="Rawat V."/>
            <person name="Mandakova T."/>
            <person name="Maumus F."/>
            <person name="James G.V."/>
            <person name="Nordstroem K.J."/>
            <person name="Becker C."/>
            <person name="Warthmann N."/>
            <person name="Chica C."/>
            <person name="Szarzynska B."/>
            <person name="Zytnicki M."/>
            <person name="Albani M.C."/>
            <person name="Kiefer C."/>
            <person name="Bergonzi S."/>
            <person name="Castaings L."/>
            <person name="Mateos J.L."/>
            <person name="Berns M.C."/>
            <person name="Bujdoso N."/>
            <person name="Piofczyk T."/>
            <person name="de Lorenzo L."/>
            <person name="Barrero-Sicilia C."/>
            <person name="Mateos I."/>
            <person name="Piednoel M."/>
            <person name="Hagmann J."/>
            <person name="Chen-Min-Tao R."/>
            <person name="Iglesias-Fernandez R."/>
            <person name="Schuster S.C."/>
            <person name="Alonso-Blanco C."/>
            <person name="Roudier F."/>
            <person name="Carbonero P."/>
            <person name="Paz-Ares J."/>
            <person name="Davis S.J."/>
            <person name="Pecinka A."/>
            <person name="Quesneville H."/>
            <person name="Colot V."/>
            <person name="Lysak M.A."/>
            <person name="Weigel D."/>
            <person name="Coupland G."/>
            <person name="Schneeberger K."/>
        </authorList>
    </citation>
    <scope>NUCLEOTIDE SEQUENCE [LARGE SCALE GENOMIC DNA]</scope>
    <source>
        <strain evidence="11">cv. Pajares</strain>
    </source>
</reference>
<evidence type="ECO:0000256" key="7">
    <source>
        <dbReference type="SAM" id="SignalP"/>
    </source>
</evidence>
<dbReference type="InterPro" id="IPR025660">
    <property type="entry name" value="Pept_his_AS"/>
</dbReference>
<dbReference type="PROSITE" id="PS00640">
    <property type="entry name" value="THIOL_PROTEASE_ASN"/>
    <property type="match status" value="1"/>
</dbReference>
<comment type="similarity">
    <text evidence="1">Belongs to the peptidase C1 family.</text>
</comment>
<feature type="domain" description="Peptidase C1A papain C-terminal" evidence="8">
    <location>
        <begin position="152"/>
        <end position="367"/>
    </location>
</feature>
<dbReference type="EMBL" id="CM002874">
    <property type="protein sequence ID" value="KFK31907.1"/>
    <property type="molecule type" value="Genomic_DNA"/>
</dbReference>
<dbReference type="Proteomes" id="UP000029120">
    <property type="component" value="Chromosome 6"/>
</dbReference>
<dbReference type="eggNOG" id="KOG1543">
    <property type="taxonomic scope" value="Eukaryota"/>
</dbReference>
<dbReference type="PRINTS" id="PR00705">
    <property type="entry name" value="PAPAIN"/>
</dbReference>
<feature type="domain" description="Cathepsin propeptide inhibitor" evidence="9">
    <location>
        <begin position="64"/>
        <end position="120"/>
    </location>
</feature>
<proteinExistence type="inferred from homology"/>
<dbReference type="PANTHER" id="PTHR12411">
    <property type="entry name" value="CYSTEINE PROTEASE FAMILY C1-RELATED"/>
    <property type="match status" value="1"/>
</dbReference>
<dbReference type="Pfam" id="PF08246">
    <property type="entry name" value="Inhibitor_I29"/>
    <property type="match status" value="1"/>
</dbReference>
<organism evidence="10 11">
    <name type="scientific">Arabis alpina</name>
    <name type="common">Alpine rock-cress</name>
    <dbReference type="NCBI Taxonomy" id="50452"/>
    <lineage>
        <taxon>Eukaryota</taxon>
        <taxon>Viridiplantae</taxon>
        <taxon>Streptophyta</taxon>
        <taxon>Embryophyta</taxon>
        <taxon>Tracheophyta</taxon>
        <taxon>Spermatophyta</taxon>
        <taxon>Magnoliopsida</taxon>
        <taxon>eudicotyledons</taxon>
        <taxon>Gunneridae</taxon>
        <taxon>Pentapetalae</taxon>
        <taxon>rosids</taxon>
        <taxon>malvids</taxon>
        <taxon>Brassicales</taxon>
        <taxon>Brassicaceae</taxon>
        <taxon>Arabideae</taxon>
        <taxon>Arabis</taxon>
    </lineage>
</organism>
<dbReference type="PROSITE" id="PS51257">
    <property type="entry name" value="PROKAR_LIPOPROTEIN"/>
    <property type="match status" value="1"/>
</dbReference>
<evidence type="ECO:0000313" key="11">
    <source>
        <dbReference type="Proteomes" id="UP000029120"/>
    </source>
</evidence>
<evidence type="ECO:0000259" key="9">
    <source>
        <dbReference type="SMART" id="SM00848"/>
    </source>
</evidence>
<keyword evidence="4" id="KW-0378">Hydrolase</keyword>
<dbReference type="AlphaFoldDB" id="A0A087GPV5"/>
<keyword evidence="2" id="KW-0645">Protease</keyword>
<dbReference type="Pfam" id="PF00112">
    <property type="entry name" value="Peptidase_C1"/>
    <property type="match status" value="1"/>
</dbReference>
<feature type="chain" id="PRO_5018675440" description="Cysteine proteinase" evidence="7">
    <location>
        <begin position="24"/>
        <end position="379"/>
    </location>
</feature>
<dbReference type="InterPro" id="IPR013128">
    <property type="entry name" value="Peptidase_C1A"/>
</dbReference>
<dbReference type="OrthoDB" id="10253408at2759"/>
<dbReference type="InterPro" id="IPR000668">
    <property type="entry name" value="Peptidase_C1A_C"/>
</dbReference>
<name>A0A087GPV5_ARAAL</name>
<dbReference type="InterPro" id="IPR025661">
    <property type="entry name" value="Pept_asp_AS"/>
</dbReference>
<feature type="signal peptide" evidence="7">
    <location>
        <begin position="1"/>
        <end position="23"/>
    </location>
</feature>
<dbReference type="PROSITE" id="PS00639">
    <property type="entry name" value="THIOL_PROTEASE_HIS"/>
    <property type="match status" value="1"/>
</dbReference>
<dbReference type="GO" id="GO:0006508">
    <property type="term" value="P:proteolysis"/>
    <property type="evidence" value="ECO:0007669"/>
    <property type="project" value="UniProtKB-KW"/>
</dbReference>
<accession>A0A087GPV5</accession>
<dbReference type="CDD" id="cd02248">
    <property type="entry name" value="Peptidase_C1A"/>
    <property type="match status" value="1"/>
</dbReference>
<dbReference type="GO" id="GO:0008234">
    <property type="term" value="F:cysteine-type peptidase activity"/>
    <property type="evidence" value="ECO:0007669"/>
    <property type="project" value="UniProtKB-KW"/>
</dbReference>
<protein>
    <recommendedName>
        <fullName evidence="12">Cysteine proteinase</fullName>
    </recommendedName>
</protein>
<evidence type="ECO:0000256" key="2">
    <source>
        <dbReference type="ARBA" id="ARBA00022670"/>
    </source>
</evidence>
<evidence type="ECO:0000256" key="3">
    <source>
        <dbReference type="ARBA" id="ARBA00022729"/>
    </source>
</evidence>
<dbReference type="Gramene" id="KFK31907">
    <property type="protein sequence ID" value="KFK31907"/>
    <property type="gene ID" value="AALP_AA6G174500"/>
</dbReference>
<evidence type="ECO:0000256" key="1">
    <source>
        <dbReference type="ARBA" id="ARBA00008455"/>
    </source>
</evidence>
<dbReference type="Gene3D" id="3.90.70.10">
    <property type="entry name" value="Cysteine proteinases"/>
    <property type="match status" value="1"/>
</dbReference>
<dbReference type="OMA" id="YIDAGHE"/>
<evidence type="ECO:0000259" key="8">
    <source>
        <dbReference type="SMART" id="SM00645"/>
    </source>
</evidence>
<evidence type="ECO:0000313" key="10">
    <source>
        <dbReference type="EMBL" id="KFK31907.1"/>
    </source>
</evidence>
<evidence type="ECO:0000256" key="5">
    <source>
        <dbReference type="ARBA" id="ARBA00022807"/>
    </source>
</evidence>
<keyword evidence="5" id="KW-0788">Thiol protease</keyword>